<evidence type="ECO:0000313" key="2">
    <source>
        <dbReference type="EMBL" id="NOU49157.1"/>
    </source>
</evidence>
<comment type="caution">
    <text evidence="2">The sequence shown here is derived from an EMBL/GenBank/DDBJ whole genome shotgun (WGS) entry which is preliminary data.</text>
</comment>
<sequence>MDKRKRERLEKAHKSGVRFGLASRRTLLRYVFELEKVEISKKLAREIYIAVHRQATDAKPVESYKIRIKFFSVIFSGLLSKCISLLDQGTFKIDKDTIIGTLILKRIRRDYKAVQCLLLNILCSTLLGLFTSFTSSALGMGIGSLLFLIAIKASHKVLEYRIDKGFYGDNEYEAREILQFITSDGGNKFDKGKKIRAFQSASETHSLNRPVGVKA</sequence>
<dbReference type="AlphaFoldDB" id="A0A849VBH5"/>
<keyword evidence="3" id="KW-1185">Reference proteome</keyword>
<feature type="transmembrane region" description="Helical" evidence="1">
    <location>
        <begin position="113"/>
        <end position="131"/>
    </location>
</feature>
<dbReference type="EMBL" id="JABBPG010000001">
    <property type="protein sequence ID" value="NOU49157.1"/>
    <property type="molecule type" value="Genomic_DNA"/>
</dbReference>
<name>A0A849VBH5_9GAMM</name>
<dbReference type="Proteomes" id="UP000586305">
    <property type="component" value="Unassembled WGS sequence"/>
</dbReference>
<dbReference type="RefSeq" id="WP_171624251.1">
    <property type="nucleotide sequence ID" value="NZ_JABBPG010000001.1"/>
</dbReference>
<accession>A0A849VBH5</accession>
<reference evidence="2 3" key="1">
    <citation type="submission" date="2020-04" db="EMBL/GenBank/DDBJ databases">
        <title>Pseudoalteromonas caenipelagi sp. nov., isolated from a tidal flat.</title>
        <authorList>
            <person name="Park S."/>
            <person name="Yoon J.-H."/>
        </authorList>
    </citation>
    <scope>NUCLEOTIDE SEQUENCE [LARGE SCALE GENOMIC DNA]</scope>
    <source>
        <strain evidence="2 3">JBTF-M23</strain>
    </source>
</reference>
<organism evidence="2 3">
    <name type="scientific">Pseudoalteromonas caenipelagi</name>
    <dbReference type="NCBI Taxonomy" id="2726988"/>
    <lineage>
        <taxon>Bacteria</taxon>
        <taxon>Pseudomonadati</taxon>
        <taxon>Pseudomonadota</taxon>
        <taxon>Gammaproteobacteria</taxon>
        <taxon>Alteromonadales</taxon>
        <taxon>Pseudoalteromonadaceae</taxon>
        <taxon>Pseudoalteromonas</taxon>
    </lineage>
</organism>
<evidence type="ECO:0000313" key="3">
    <source>
        <dbReference type="Proteomes" id="UP000586305"/>
    </source>
</evidence>
<proteinExistence type="predicted"/>
<keyword evidence="1" id="KW-0472">Membrane</keyword>
<evidence type="ECO:0000256" key="1">
    <source>
        <dbReference type="SAM" id="Phobius"/>
    </source>
</evidence>
<gene>
    <name evidence="2" type="ORF">HG263_01140</name>
</gene>
<keyword evidence="1" id="KW-1133">Transmembrane helix</keyword>
<keyword evidence="1" id="KW-0812">Transmembrane</keyword>
<protein>
    <submittedName>
        <fullName evidence="2">Uncharacterized protein</fullName>
    </submittedName>
</protein>